<dbReference type="EMBL" id="DRTD01000198">
    <property type="protein sequence ID" value="HHE54670.1"/>
    <property type="molecule type" value="Genomic_DNA"/>
</dbReference>
<comment type="caution">
    <text evidence="1">The sequence shown here is derived from an EMBL/GenBank/DDBJ whole genome shotgun (WGS) entry which is preliminary data.</text>
</comment>
<proteinExistence type="predicted"/>
<dbReference type="Gene3D" id="3.40.50.150">
    <property type="entry name" value="Vaccinia Virus protein VP39"/>
    <property type="match status" value="1"/>
</dbReference>
<sequence length="110" mass="12752">MLETNRILKSEGHILIGFVDRESPIGQQYEKNKEKNVFYRLATFYSVPEVILFLQNAGFSDFAIRQTLFKPLDQINALEPVEEGYGKGSFIVIRAKKRKNIERRISSDLK</sequence>
<dbReference type="InterPro" id="IPR029063">
    <property type="entry name" value="SAM-dependent_MTases_sf"/>
</dbReference>
<protein>
    <recommendedName>
        <fullName evidence="2">Methyltransferase domain-containing protein</fullName>
    </recommendedName>
</protein>
<gene>
    <name evidence="1" type="ORF">ENL21_02730</name>
</gene>
<name>A0A7V5LJ69_CALAY</name>
<dbReference type="SUPFAM" id="SSF53335">
    <property type="entry name" value="S-adenosyl-L-methionine-dependent methyltransferases"/>
    <property type="match status" value="1"/>
</dbReference>
<dbReference type="Proteomes" id="UP000886111">
    <property type="component" value="Unassembled WGS sequence"/>
</dbReference>
<organism evidence="1">
    <name type="scientific">Caldithrix abyssi</name>
    <dbReference type="NCBI Taxonomy" id="187145"/>
    <lineage>
        <taxon>Bacteria</taxon>
        <taxon>Pseudomonadati</taxon>
        <taxon>Calditrichota</taxon>
        <taxon>Calditrichia</taxon>
        <taxon>Calditrichales</taxon>
        <taxon>Calditrichaceae</taxon>
        <taxon>Caldithrix</taxon>
    </lineage>
</organism>
<accession>A0A7V5LJ69</accession>
<dbReference type="AlphaFoldDB" id="A0A7V5LJ69"/>
<evidence type="ECO:0000313" key="1">
    <source>
        <dbReference type="EMBL" id="HHE54670.1"/>
    </source>
</evidence>
<reference evidence="1" key="1">
    <citation type="journal article" date="2020" name="mSystems">
        <title>Genome- and Community-Level Interaction Insights into Carbon Utilization and Element Cycling Functions of Hydrothermarchaeota in Hydrothermal Sediment.</title>
        <authorList>
            <person name="Zhou Z."/>
            <person name="Liu Y."/>
            <person name="Xu W."/>
            <person name="Pan J."/>
            <person name="Luo Z.H."/>
            <person name="Li M."/>
        </authorList>
    </citation>
    <scope>NUCLEOTIDE SEQUENCE [LARGE SCALE GENOMIC DNA]</scope>
    <source>
        <strain evidence="1">HyVt-76</strain>
    </source>
</reference>
<evidence type="ECO:0008006" key="2">
    <source>
        <dbReference type="Google" id="ProtNLM"/>
    </source>
</evidence>